<dbReference type="PANTHER" id="PTHR13286:SF23">
    <property type="entry name" value="HISTONE DEACETYLASE COMPLEX SUBUNIT SAP30 SIN3 BINDING DOMAIN-CONTAINING PROTEIN"/>
    <property type="match status" value="1"/>
</dbReference>
<gene>
    <name evidence="9" type="ORF">SLS63_002114</name>
</gene>
<evidence type="ECO:0000313" key="9">
    <source>
        <dbReference type="EMBL" id="KAK7738777.1"/>
    </source>
</evidence>
<feature type="compositionally biased region" description="Basic and acidic residues" evidence="7">
    <location>
        <begin position="1"/>
        <end position="22"/>
    </location>
</feature>
<evidence type="ECO:0000259" key="8">
    <source>
        <dbReference type="Pfam" id="PF13867"/>
    </source>
</evidence>
<keyword evidence="5" id="KW-0804">Transcription</keyword>
<proteinExistence type="inferred from homology"/>
<evidence type="ECO:0000256" key="7">
    <source>
        <dbReference type="SAM" id="MobiDB-lite"/>
    </source>
</evidence>
<keyword evidence="10" id="KW-1185">Reference proteome</keyword>
<sequence>MPPKKAHDDSEPKSTHPKEKNGHGHTNGKMRRVASATGSNLKEVTNAANMPSPPTEAAATNAPAANPSVSLPTPQNQEELSSPRDATAHTETRALQIQWTTFDRDFLHRYRREHHLATPTAYASDYRSWVLTKPGSIGLHSPTLARKQAFRRQTKGQLANTVRKHFSSQAVQENDAVVDFVHRVRRGRLTKTSILPRTGKKMTEPDRI</sequence>
<feature type="compositionally biased region" description="Low complexity" evidence="7">
    <location>
        <begin position="55"/>
        <end position="68"/>
    </location>
</feature>
<keyword evidence="4" id="KW-0805">Transcription regulation</keyword>
<comment type="similarity">
    <text evidence="2">Belongs to the SAP30 family.</text>
</comment>
<organism evidence="9 10">
    <name type="scientific">Diaporthe eres</name>
    <name type="common">Phomopsis oblonga</name>
    <dbReference type="NCBI Taxonomy" id="83184"/>
    <lineage>
        <taxon>Eukaryota</taxon>
        <taxon>Fungi</taxon>
        <taxon>Dikarya</taxon>
        <taxon>Ascomycota</taxon>
        <taxon>Pezizomycotina</taxon>
        <taxon>Sordariomycetes</taxon>
        <taxon>Sordariomycetidae</taxon>
        <taxon>Diaporthales</taxon>
        <taxon>Diaporthaceae</taxon>
        <taxon>Diaporthe</taxon>
        <taxon>Diaporthe eres species complex</taxon>
    </lineage>
</organism>
<reference evidence="9 10" key="1">
    <citation type="submission" date="2024-02" db="EMBL/GenBank/DDBJ databases">
        <title>De novo assembly and annotation of 12 fungi associated with fruit tree decline syndrome in Ontario, Canada.</title>
        <authorList>
            <person name="Sulman M."/>
            <person name="Ellouze W."/>
            <person name="Ilyukhin E."/>
        </authorList>
    </citation>
    <scope>NUCLEOTIDE SEQUENCE [LARGE SCALE GENOMIC DNA]</scope>
    <source>
        <strain evidence="9 10">M169</strain>
    </source>
</reference>
<dbReference type="InterPro" id="IPR025718">
    <property type="entry name" value="SAP30_Sin3-bd"/>
</dbReference>
<dbReference type="Pfam" id="PF13867">
    <property type="entry name" value="SAP30_Sin3_bdg"/>
    <property type="match status" value="1"/>
</dbReference>
<dbReference type="Gene3D" id="6.10.160.20">
    <property type="match status" value="1"/>
</dbReference>
<evidence type="ECO:0000256" key="6">
    <source>
        <dbReference type="ARBA" id="ARBA00023242"/>
    </source>
</evidence>
<evidence type="ECO:0000256" key="3">
    <source>
        <dbReference type="ARBA" id="ARBA00022491"/>
    </source>
</evidence>
<feature type="domain" description="Histone deacetylase complex subunit SAP30 Sin3 binding" evidence="8">
    <location>
        <begin position="153"/>
        <end position="185"/>
    </location>
</feature>
<evidence type="ECO:0000313" key="10">
    <source>
        <dbReference type="Proteomes" id="UP001430848"/>
    </source>
</evidence>
<keyword evidence="6" id="KW-0539">Nucleus</keyword>
<dbReference type="EMBL" id="JAKNSF020000005">
    <property type="protein sequence ID" value="KAK7738777.1"/>
    <property type="molecule type" value="Genomic_DNA"/>
</dbReference>
<comment type="caution">
    <text evidence="9">The sequence shown here is derived from an EMBL/GenBank/DDBJ whole genome shotgun (WGS) entry which is preliminary data.</text>
</comment>
<comment type="subcellular location">
    <subcellularLocation>
        <location evidence="1">Nucleus</location>
    </subcellularLocation>
</comment>
<feature type="region of interest" description="Disordered" evidence="7">
    <location>
        <begin position="1"/>
        <end position="91"/>
    </location>
</feature>
<dbReference type="Proteomes" id="UP001430848">
    <property type="component" value="Unassembled WGS sequence"/>
</dbReference>
<evidence type="ECO:0000256" key="1">
    <source>
        <dbReference type="ARBA" id="ARBA00004123"/>
    </source>
</evidence>
<accession>A0ABR1PKP1</accession>
<feature type="compositionally biased region" description="Polar residues" evidence="7">
    <location>
        <begin position="69"/>
        <end position="80"/>
    </location>
</feature>
<evidence type="ECO:0000256" key="4">
    <source>
        <dbReference type="ARBA" id="ARBA00023015"/>
    </source>
</evidence>
<dbReference type="InterPro" id="IPR024145">
    <property type="entry name" value="His_deAcase_SAP30/SAP30L"/>
</dbReference>
<evidence type="ECO:0000256" key="2">
    <source>
        <dbReference type="ARBA" id="ARBA00006283"/>
    </source>
</evidence>
<feature type="compositionally biased region" description="Polar residues" evidence="7">
    <location>
        <begin position="36"/>
        <end position="49"/>
    </location>
</feature>
<dbReference type="InterPro" id="IPR038291">
    <property type="entry name" value="SAP30_C_sf"/>
</dbReference>
<keyword evidence="3" id="KW-0678">Repressor</keyword>
<name>A0ABR1PKP1_DIAER</name>
<evidence type="ECO:0000256" key="5">
    <source>
        <dbReference type="ARBA" id="ARBA00023163"/>
    </source>
</evidence>
<dbReference type="PANTHER" id="PTHR13286">
    <property type="entry name" value="SAP30"/>
    <property type="match status" value="1"/>
</dbReference>
<protein>
    <recommendedName>
        <fullName evidence="8">Histone deacetylase complex subunit SAP30 Sin3 binding domain-containing protein</fullName>
    </recommendedName>
</protein>